<evidence type="ECO:0000256" key="4">
    <source>
        <dbReference type="ARBA" id="ARBA00023136"/>
    </source>
</evidence>
<keyword evidence="8" id="KW-1185">Reference proteome</keyword>
<feature type="transmembrane region" description="Helical" evidence="6">
    <location>
        <begin position="286"/>
        <end position="306"/>
    </location>
</feature>
<feature type="transmembrane region" description="Helical" evidence="6">
    <location>
        <begin position="92"/>
        <end position="114"/>
    </location>
</feature>
<comment type="caution">
    <text evidence="7">The sequence shown here is derived from an EMBL/GenBank/DDBJ whole genome shotgun (WGS) entry which is preliminary data.</text>
</comment>
<evidence type="ECO:0000256" key="5">
    <source>
        <dbReference type="SAM" id="MobiDB-lite"/>
    </source>
</evidence>
<reference evidence="7" key="1">
    <citation type="journal article" date="2021" name="Sci. Rep.">
        <title>Diploid genomic architecture of Nitzschia inconspicua, an elite biomass production diatom.</title>
        <authorList>
            <person name="Oliver A."/>
            <person name="Podell S."/>
            <person name="Pinowska A."/>
            <person name="Traller J.C."/>
            <person name="Smith S.R."/>
            <person name="McClure R."/>
            <person name="Beliaev A."/>
            <person name="Bohutskyi P."/>
            <person name="Hill E.A."/>
            <person name="Rabines A."/>
            <person name="Zheng H."/>
            <person name="Allen L.Z."/>
            <person name="Kuo A."/>
            <person name="Grigoriev I.V."/>
            <person name="Allen A.E."/>
            <person name="Hazlebeck D."/>
            <person name="Allen E.E."/>
        </authorList>
    </citation>
    <scope>NUCLEOTIDE SEQUENCE</scope>
    <source>
        <strain evidence="7">Hildebrandi</strain>
    </source>
</reference>
<evidence type="ECO:0000313" key="8">
    <source>
        <dbReference type="Proteomes" id="UP000693970"/>
    </source>
</evidence>
<keyword evidence="2 6" id="KW-0812">Transmembrane</keyword>
<dbReference type="PANTHER" id="PTHR23112:SF0">
    <property type="entry name" value="TRANSMEMBRANE PROTEIN 116"/>
    <property type="match status" value="1"/>
</dbReference>
<dbReference type="GO" id="GO:0007189">
    <property type="term" value="P:adenylate cyclase-activating G protein-coupled receptor signaling pathway"/>
    <property type="evidence" value="ECO:0007669"/>
    <property type="project" value="TreeGrafter"/>
</dbReference>
<proteinExistence type="predicted"/>
<dbReference type="EMBL" id="JAGRRH010000017">
    <property type="protein sequence ID" value="KAG7353111.1"/>
    <property type="molecule type" value="Genomic_DNA"/>
</dbReference>
<keyword evidence="4 6" id="KW-0472">Membrane</keyword>
<dbReference type="PANTHER" id="PTHR23112">
    <property type="entry name" value="G PROTEIN-COUPLED RECEPTOR 157-RELATED"/>
    <property type="match status" value="1"/>
</dbReference>
<feature type="region of interest" description="Disordered" evidence="5">
    <location>
        <begin position="388"/>
        <end position="451"/>
    </location>
</feature>
<feature type="region of interest" description="Disordered" evidence="5">
    <location>
        <begin position="124"/>
        <end position="145"/>
    </location>
</feature>
<evidence type="ECO:0000256" key="2">
    <source>
        <dbReference type="ARBA" id="ARBA00022692"/>
    </source>
</evidence>
<evidence type="ECO:0000256" key="6">
    <source>
        <dbReference type="SAM" id="Phobius"/>
    </source>
</evidence>
<feature type="transmembrane region" description="Helical" evidence="6">
    <location>
        <begin position="223"/>
        <end position="243"/>
    </location>
</feature>
<dbReference type="GO" id="GO:0005886">
    <property type="term" value="C:plasma membrane"/>
    <property type="evidence" value="ECO:0007669"/>
    <property type="project" value="TreeGrafter"/>
</dbReference>
<dbReference type="Proteomes" id="UP000693970">
    <property type="component" value="Unassembled WGS sequence"/>
</dbReference>
<sequence length="451" mass="50113">MAADTFDDPLPVAMYAPLVIFQMMFSFLSVFGSCVVIRIATPKLGSTYQRFLCILSTAIVINAVFLFLHPILVPNGDTAWSVGNDKTCSLMGFFWVFGALLVSFYHNALALYFYCSIRDNDDSSTTTCTENNGKKKPPKRRPKNPEDIIGATEMIMNVFCWIIPAAIAGAGAAIKSYSFDPKVDMCVLYQACDPEEEDNCFPLGYDSVNRYGTATSVTLGNTFHWILVASACISVLVMVKIKFQVRQATTKSRKKLQQQTREEMDLQAADEEQQIIQKLEAVSTQCVLYTLSYLNSYVWFIALIFIPANNVYLLYSFQLVAAILYPSLGIFNCIIYIRPRVQMLQIMYPQDPFVVVVRVAMSKAGDPDEIELVREIIYGSEYSGSLAQHQESDGEESRDSAIPSVVHFDPEQKPLSIKSLVSVPGEGDDENFNNESLLSPLGDPDGDGSVG</sequence>
<name>A0A9K3PND8_9STRA</name>
<feature type="transmembrane region" description="Helical" evidence="6">
    <location>
        <begin position="12"/>
        <end position="39"/>
    </location>
</feature>
<evidence type="ECO:0000313" key="7">
    <source>
        <dbReference type="EMBL" id="KAG7353111.1"/>
    </source>
</evidence>
<protein>
    <submittedName>
        <fullName evidence="7">Uncharacterized protein</fullName>
    </submittedName>
</protein>
<dbReference type="AlphaFoldDB" id="A0A9K3PND8"/>
<comment type="subcellular location">
    <subcellularLocation>
        <location evidence="1">Membrane</location>
        <topology evidence="1">Multi-pass membrane protein</topology>
    </subcellularLocation>
</comment>
<evidence type="ECO:0000256" key="1">
    <source>
        <dbReference type="ARBA" id="ARBA00004141"/>
    </source>
</evidence>
<keyword evidence="3 6" id="KW-1133">Transmembrane helix</keyword>
<dbReference type="OrthoDB" id="52929at2759"/>
<feature type="transmembrane region" description="Helical" evidence="6">
    <location>
        <begin position="148"/>
        <end position="174"/>
    </location>
</feature>
<evidence type="ECO:0000256" key="3">
    <source>
        <dbReference type="ARBA" id="ARBA00022989"/>
    </source>
</evidence>
<accession>A0A9K3PND8</accession>
<reference evidence="7" key="2">
    <citation type="submission" date="2021-04" db="EMBL/GenBank/DDBJ databases">
        <authorList>
            <person name="Podell S."/>
        </authorList>
    </citation>
    <scope>NUCLEOTIDE SEQUENCE</scope>
    <source>
        <strain evidence="7">Hildebrandi</strain>
    </source>
</reference>
<feature type="compositionally biased region" description="Basic and acidic residues" evidence="5">
    <location>
        <begin position="390"/>
        <end position="399"/>
    </location>
</feature>
<feature type="transmembrane region" description="Helical" evidence="6">
    <location>
        <begin position="312"/>
        <end position="337"/>
    </location>
</feature>
<dbReference type="GO" id="GO:0004930">
    <property type="term" value="F:G protein-coupled receptor activity"/>
    <property type="evidence" value="ECO:0007669"/>
    <property type="project" value="TreeGrafter"/>
</dbReference>
<gene>
    <name evidence="7" type="ORF">IV203_009159</name>
</gene>
<feature type="transmembrane region" description="Helical" evidence="6">
    <location>
        <begin position="51"/>
        <end position="72"/>
    </location>
</feature>
<organism evidence="7 8">
    <name type="scientific">Nitzschia inconspicua</name>
    <dbReference type="NCBI Taxonomy" id="303405"/>
    <lineage>
        <taxon>Eukaryota</taxon>
        <taxon>Sar</taxon>
        <taxon>Stramenopiles</taxon>
        <taxon>Ochrophyta</taxon>
        <taxon>Bacillariophyta</taxon>
        <taxon>Bacillariophyceae</taxon>
        <taxon>Bacillariophycidae</taxon>
        <taxon>Bacillariales</taxon>
        <taxon>Bacillariaceae</taxon>
        <taxon>Nitzschia</taxon>
    </lineage>
</organism>